<keyword evidence="4" id="KW-0547">Nucleotide-binding</keyword>
<dbReference type="SMART" id="SM00382">
    <property type="entry name" value="AAA"/>
    <property type="match status" value="1"/>
</dbReference>
<dbReference type="Gene3D" id="1.20.1560.10">
    <property type="entry name" value="ABC transporter type 1, transmembrane domain"/>
    <property type="match status" value="1"/>
</dbReference>
<sequence>MSDTVPDANTQAARRLEQMLQPQRGRLRLASWLSVGASLLWIPQAACVAQLIAALVEGSPALLGPWSASLLFAALGLVKAGLAHVSGRIAFTASQAAISREREKILAAQSRQSPLATSQRSSAEITALAADKLELVAPYILRYAPAMARTRTVPFVILAIAMVFSWTVAFILLIAGPLIPIFMILVGMAARTASEKQMQEIGGMNALLAERIRALTDLRLLDAVDRTVVDFSTAAERLRRQTMEVLRIAFLSSTVLELFAALGVAMTAVYVGFALLGELRFGAWTTPLTVAEGVFLLLLAPDFFQPMRELAAAWHDRAAAQAVASELADLEAAPKLEIPGGGLAGRALTGPASVEARALSWTTPAGRLIRFPEFSIAAGERIAITGRSGSGKSTLLALLAGLAPCPDGDIRVAGELLDDRTADAWRGRLGWIGQAPQFFNGSLRANLIISGQTRDDDRLANSLALASADQIVRTLPGGLDTRLGETGHGVSGGEARRLMIARALYSDADIILADEPTSDLDRDTASAVTEGLLALSARGATLIVATHDLQLARRLDRIIDLETAG</sequence>
<feature type="transmembrane region" description="Helical" evidence="8">
    <location>
        <begin position="248"/>
        <end position="275"/>
    </location>
</feature>
<feature type="transmembrane region" description="Helical" evidence="8">
    <location>
        <begin position="178"/>
        <end position="194"/>
    </location>
</feature>
<name>A0AAE2ZMH5_9HYPH</name>
<dbReference type="GO" id="GO:0140359">
    <property type="term" value="F:ABC-type transporter activity"/>
    <property type="evidence" value="ECO:0007669"/>
    <property type="project" value="InterPro"/>
</dbReference>
<evidence type="ECO:0000256" key="5">
    <source>
        <dbReference type="ARBA" id="ARBA00022840"/>
    </source>
</evidence>
<dbReference type="EMBL" id="JAICBX010000002">
    <property type="protein sequence ID" value="MBW8637501.1"/>
    <property type="molecule type" value="Genomic_DNA"/>
</dbReference>
<dbReference type="InterPro" id="IPR003439">
    <property type="entry name" value="ABC_transporter-like_ATP-bd"/>
</dbReference>
<dbReference type="InterPro" id="IPR036640">
    <property type="entry name" value="ABC1_TM_sf"/>
</dbReference>
<proteinExistence type="inferred from homology"/>
<dbReference type="AlphaFoldDB" id="A0AAE2ZMH5"/>
<dbReference type="GO" id="GO:0016887">
    <property type="term" value="F:ATP hydrolysis activity"/>
    <property type="evidence" value="ECO:0007669"/>
    <property type="project" value="InterPro"/>
</dbReference>
<dbReference type="Proteomes" id="UP001196509">
    <property type="component" value="Unassembled WGS sequence"/>
</dbReference>
<evidence type="ECO:0000256" key="3">
    <source>
        <dbReference type="ARBA" id="ARBA00022692"/>
    </source>
</evidence>
<keyword evidence="5" id="KW-0067">ATP-binding</keyword>
<evidence type="ECO:0000259" key="9">
    <source>
        <dbReference type="PROSITE" id="PS50893"/>
    </source>
</evidence>
<comment type="similarity">
    <text evidence="2">Belongs to the ABC transporter superfamily.</text>
</comment>
<protein>
    <submittedName>
        <fullName evidence="11">Thiol reductant ABC exporter subunit CydD</fullName>
    </submittedName>
</protein>
<dbReference type="InterPro" id="IPR003593">
    <property type="entry name" value="AAA+_ATPase"/>
</dbReference>
<dbReference type="Pfam" id="PF00005">
    <property type="entry name" value="ABC_tran"/>
    <property type="match status" value="1"/>
</dbReference>
<dbReference type="CDD" id="cd03228">
    <property type="entry name" value="ABCC_MRP_Like"/>
    <property type="match status" value="1"/>
</dbReference>
<feature type="transmembrane region" description="Helical" evidence="8">
    <location>
        <begin position="29"/>
        <end position="56"/>
    </location>
</feature>
<feature type="domain" description="ABC transporter" evidence="9">
    <location>
        <begin position="354"/>
        <end position="564"/>
    </location>
</feature>
<dbReference type="InterPro" id="IPR014216">
    <property type="entry name" value="ABC_transptr_CydD"/>
</dbReference>
<dbReference type="InterPro" id="IPR011527">
    <property type="entry name" value="ABC1_TM_dom"/>
</dbReference>
<dbReference type="SUPFAM" id="SSF90123">
    <property type="entry name" value="ABC transporter transmembrane region"/>
    <property type="match status" value="1"/>
</dbReference>
<dbReference type="PANTHER" id="PTHR24221">
    <property type="entry name" value="ATP-BINDING CASSETTE SUB-FAMILY B"/>
    <property type="match status" value="1"/>
</dbReference>
<dbReference type="GO" id="GO:0005524">
    <property type="term" value="F:ATP binding"/>
    <property type="evidence" value="ECO:0007669"/>
    <property type="project" value="UniProtKB-KW"/>
</dbReference>
<evidence type="ECO:0000256" key="8">
    <source>
        <dbReference type="SAM" id="Phobius"/>
    </source>
</evidence>
<evidence type="ECO:0000313" key="12">
    <source>
        <dbReference type="Proteomes" id="UP001196509"/>
    </source>
</evidence>
<keyword evidence="6 8" id="KW-1133">Transmembrane helix</keyword>
<dbReference type="NCBIfam" id="TIGR02857">
    <property type="entry name" value="CydD"/>
    <property type="match status" value="1"/>
</dbReference>
<reference evidence="11" key="1">
    <citation type="submission" date="2021-08" db="EMBL/GenBank/DDBJ databases">
        <title>Hoeflea bacterium WL0058 sp. nov., isolated from the sediment.</title>
        <authorList>
            <person name="Wang L."/>
            <person name="Zhang D."/>
        </authorList>
    </citation>
    <scope>NUCLEOTIDE SEQUENCE</scope>
    <source>
        <strain evidence="11">WL0058</strain>
    </source>
</reference>
<dbReference type="Pfam" id="PF00664">
    <property type="entry name" value="ABC_membrane"/>
    <property type="match status" value="1"/>
</dbReference>
<comment type="subcellular location">
    <subcellularLocation>
        <location evidence="1">Cell membrane</location>
        <topology evidence="1">Multi-pass membrane protein</topology>
    </subcellularLocation>
</comment>
<evidence type="ECO:0000313" key="11">
    <source>
        <dbReference type="EMBL" id="MBW8637501.1"/>
    </source>
</evidence>
<dbReference type="PROSITE" id="PS50929">
    <property type="entry name" value="ABC_TM1F"/>
    <property type="match status" value="1"/>
</dbReference>
<dbReference type="InterPro" id="IPR027417">
    <property type="entry name" value="P-loop_NTPase"/>
</dbReference>
<feature type="domain" description="ABC transmembrane type-1" evidence="10">
    <location>
        <begin position="33"/>
        <end position="319"/>
    </location>
</feature>
<keyword evidence="12" id="KW-1185">Reference proteome</keyword>
<feature type="transmembrane region" description="Helical" evidence="8">
    <location>
        <begin position="62"/>
        <end position="82"/>
    </location>
</feature>
<dbReference type="InterPro" id="IPR039421">
    <property type="entry name" value="Type_1_exporter"/>
</dbReference>
<evidence type="ECO:0000256" key="7">
    <source>
        <dbReference type="ARBA" id="ARBA00023136"/>
    </source>
</evidence>
<comment type="caution">
    <text evidence="11">The sequence shown here is derived from an EMBL/GenBank/DDBJ whole genome shotgun (WGS) entry which is preliminary data.</text>
</comment>
<dbReference type="PROSITE" id="PS00211">
    <property type="entry name" value="ABC_TRANSPORTER_1"/>
    <property type="match status" value="1"/>
</dbReference>
<dbReference type="Gene3D" id="3.40.50.300">
    <property type="entry name" value="P-loop containing nucleotide triphosphate hydrolases"/>
    <property type="match status" value="1"/>
</dbReference>
<accession>A0AAE2ZMH5</accession>
<organism evidence="11 12">
    <name type="scientific">Flavimaribacter sediminis</name>
    <dbReference type="NCBI Taxonomy" id="2865987"/>
    <lineage>
        <taxon>Bacteria</taxon>
        <taxon>Pseudomonadati</taxon>
        <taxon>Pseudomonadota</taxon>
        <taxon>Alphaproteobacteria</taxon>
        <taxon>Hyphomicrobiales</taxon>
        <taxon>Rhizobiaceae</taxon>
        <taxon>Flavimaribacter</taxon>
    </lineage>
</organism>
<dbReference type="GO" id="GO:0005886">
    <property type="term" value="C:plasma membrane"/>
    <property type="evidence" value="ECO:0007669"/>
    <property type="project" value="UniProtKB-SubCell"/>
</dbReference>
<keyword evidence="7 8" id="KW-0472">Membrane</keyword>
<evidence type="ECO:0000256" key="2">
    <source>
        <dbReference type="ARBA" id="ARBA00005417"/>
    </source>
</evidence>
<keyword evidence="3 8" id="KW-0812">Transmembrane</keyword>
<feature type="transmembrane region" description="Helical" evidence="8">
    <location>
        <begin position="152"/>
        <end position="172"/>
    </location>
</feature>
<dbReference type="PANTHER" id="PTHR24221:SF261">
    <property type="entry name" value="GLUTATHIONE_L-CYSTEINE TRANSPORT SYSTEM ATP-BINDING_PERMEASE PROTEIN CYDD"/>
    <property type="match status" value="1"/>
</dbReference>
<evidence type="ECO:0000256" key="6">
    <source>
        <dbReference type="ARBA" id="ARBA00022989"/>
    </source>
</evidence>
<evidence type="ECO:0000256" key="4">
    <source>
        <dbReference type="ARBA" id="ARBA00022741"/>
    </source>
</evidence>
<dbReference type="InterPro" id="IPR017871">
    <property type="entry name" value="ABC_transporter-like_CS"/>
</dbReference>
<dbReference type="SUPFAM" id="SSF52540">
    <property type="entry name" value="P-loop containing nucleoside triphosphate hydrolases"/>
    <property type="match status" value="1"/>
</dbReference>
<evidence type="ECO:0000259" key="10">
    <source>
        <dbReference type="PROSITE" id="PS50929"/>
    </source>
</evidence>
<dbReference type="GO" id="GO:0034040">
    <property type="term" value="F:ATPase-coupled lipid transmembrane transporter activity"/>
    <property type="evidence" value="ECO:0007669"/>
    <property type="project" value="TreeGrafter"/>
</dbReference>
<dbReference type="GO" id="GO:0042883">
    <property type="term" value="P:cysteine transport"/>
    <property type="evidence" value="ECO:0007669"/>
    <property type="project" value="InterPro"/>
</dbReference>
<evidence type="ECO:0000256" key="1">
    <source>
        <dbReference type="ARBA" id="ARBA00004651"/>
    </source>
</evidence>
<dbReference type="PROSITE" id="PS50893">
    <property type="entry name" value="ABC_TRANSPORTER_2"/>
    <property type="match status" value="1"/>
</dbReference>
<dbReference type="CDD" id="cd18584">
    <property type="entry name" value="ABC_6TM_AarD_CydD"/>
    <property type="match status" value="1"/>
</dbReference>
<gene>
    <name evidence="11" type="primary">cydD</name>
    <name evidence="11" type="ORF">K1W69_09900</name>
</gene>